<comment type="caution">
    <text evidence="1">The sequence shown here is derived from an EMBL/GenBank/DDBJ whole genome shotgun (WGS) entry which is preliminary data.</text>
</comment>
<dbReference type="SMART" id="SM00671">
    <property type="entry name" value="SEL1"/>
    <property type="match status" value="1"/>
</dbReference>
<dbReference type="SUPFAM" id="SSF81901">
    <property type="entry name" value="HCP-like"/>
    <property type="match status" value="1"/>
</dbReference>
<dbReference type="Gene3D" id="1.25.40.10">
    <property type="entry name" value="Tetratricopeptide repeat domain"/>
    <property type="match status" value="1"/>
</dbReference>
<protein>
    <submittedName>
        <fullName evidence="1">1824_t:CDS:1</fullName>
    </submittedName>
</protein>
<proteinExistence type="predicted"/>
<sequence>MENSYYIFKDDITGQERDFIDGLIKIYNETTYLGWDAKIKYEIDKYQITYQRTREESFQLLKSLFSSPLSKKDAIHASLLGFCYHYGVGTKPNKELALNYYKIAGDLKDGFALAQFGTHQKKRKYSPTNKAYYLKNAAATGHPHGVFNFSFYQSKREMSLIVRKLAEKDYLPAIYRYVRALHSGNDCNRDLHQALRYAVRFHRVSSIEGEEYNFTFIFRLPRKFFY</sequence>
<dbReference type="EMBL" id="CAJVPS010008172">
    <property type="protein sequence ID" value="CAG8641263.1"/>
    <property type="molecule type" value="Genomic_DNA"/>
</dbReference>
<dbReference type="AlphaFoldDB" id="A0A9N9H1W7"/>
<dbReference type="OrthoDB" id="10429818at2759"/>
<evidence type="ECO:0000313" key="1">
    <source>
        <dbReference type="EMBL" id="CAG8641263.1"/>
    </source>
</evidence>
<dbReference type="InterPro" id="IPR006597">
    <property type="entry name" value="Sel1-like"/>
</dbReference>
<keyword evidence="2" id="KW-1185">Reference proteome</keyword>
<dbReference type="Proteomes" id="UP000789508">
    <property type="component" value="Unassembled WGS sequence"/>
</dbReference>
<evidence type="ECO:0000313" key="2">
    <source>
        <dbReference type="Proteomes" id="UP000789508"/>
    </source>
</evidence>
<reference evidence="1" key="1">
    <citation type="submission" date="2021-06" db="EMBL/GenBank/DDBJ databases">
        <authorList>
            <person name="Kallberg Y."/>
            <person name="Tangrot J."/>
            <person name="Rosling A."/>
        </authorList>
    </citation>
    <scope>NUCLEOTIDE SEQUENCE</scope>
    <source>
        <strain evidence="1">FL130A</strain>
    </source>
</reference>
<dbReference type="InterPro" id="IPR011990">
    <property type="entry name" value="TPR-like_helical_dom_sf"/>
</dbReference>
<gene>
    <name evidence="1" type="ORF">ALEPTO_LOCUS9719</name>
</gene>
<accession>A0A9N9H1W7</accession>
<name>A0A9N9H1W7_9GLOM</name>
<organism evidence="1 2">
    <name type="scientific">Ambispora leptoticha</name>
    <dbReference type="NCBI Taxonomy" id="144679"/>
    <lineage>
        <taxon>Eukaryota</taxon>
        <taxon>Fungi</taxon>
        <taxon>Fungi incertae sedis</taxon>
        <taxon>Mucoromycota</taxon>
        <taxon>Glomeromycotina</taxon>
        <taxon>Glomeromycetes</taxon>
        <taxon>Archaeosporales</taxon>
        <taxon>Ambisporaceae</taxon>
        <taxon>Ambispora</taxon>
    </lineage>
</organism>